<dbReference type="NCBIfam" id="TIGR01879">
    <property type="entry name" value="hydantase"/>
    <property type="match status" value="1"/>
</dbReference>
<dbReference type="SUPFAM" id="SSF53187">
    <property type="entry name" value="Zn-dependent exopeptidases"/>
    <property type="match status" value="1"/>
</dbReference>
<dbReference type="Proteomes" id="UP000051461">
    <property type="component" value="Unassembled WGS sequence"/>
</dbReference>
<feature type="binding site" evidence="3">
    <location>
        <position position="91"/>
    </location>
    <ligand>
        <name>Zn(2+)</name>
        <dbReference type="ChEBI" id="CHEBI:29105"/>
        <label>2</label>
    </ligand>
</feature>
<dbReference type="Gene3D" id="3.30.70.360">
    <property type="match status" value="1"/>
</dbReference>
<evidence type="ECO:0000313" key="6">
    <source>
        <dbReference type="Proteomes" id="UP000051461"/>
    </source>
</evidence>
<protein>
    <submittedName>
        <fullName evidence="5">N-carbamoyl-L-amino-acid hydrolase</fullName>
    </submittedName>
</protein>
<dbReference type="OrthoDB" id="9808195at2"/>
<dbReference type="GO" id="GO:0016813">
    <property type="term" value="F:hydrolase activity, acting on carbon-nitrogen (but not peptide) bonds, in linear amidines"/>
    <property type="evidence" value="ECO:0007669"/>
    <property type="project" value="InterPro"/>
</dbReference>
<reference evidence="5 6" key="1">
    <citation type="journal article" date="2015" name="Genome Announc.">
        <title>Expanding the biotechnology potential of lactobacilli through comparative genomics of 213 strains and associated genera.</title>
        <authorList>
            <person name="Sun Z."/>
            <person name="Harris H.M."/>
            <person name="McCann A."/>
            <person name="Guo C."/>
            <person name="Argimon S."/>
            <person name="Zhang W."/>
            <person name="Yang X."/>
            <person name="Jeffery I.B."/>
            <person name="Cooney J.C."/>
            <person name="Kagawa T.F."/>
            <person name="Liu W."/>
            <person name="Song Y."/>
            <person name="Salvetti E."/>
            <person name="Wrobel A."/>
            <person name="Rasinkangas P."/>
            <person name="Parkhill J."/>
            <person name="Rea M.C."/>
            <person name="O'Sullivan O."/>
            <person name="Ritari J."/>
            <person name="Douillard F.P."/>
            <person name="Paul Ross R."/>
            <person name="Yang R."/>
            <person name="Briner A.E."/>
            <person name="Felis G.E."/>
            <person name="de Vos W.M."/>
            <person name="Barrangou R."/>
            <person name="Klaenhammer T.R."/>
            <person name="Caufield P.W."/>
            <person name="Cui Y."/>
            <person name="Zhang H."/>
            <person name="O'Toole P.W."/>
        </authorList>
    </citation>
    <scope>NUCLEOTIDE SEQUENCE [LARGE SCALE GENOMIC DNA]</scope>
    <source>
        <strain evidence="5 6">DSM 20003</strain>
    </source>
</reference>
<dbReference type="PANTHER" id="PTHR32494:SF5">
    <property type="entry name" value="ALLANTOATE AMIDOHYDROLASE"/>
    <property type="match status" value="1"/>
</dbReference>
<dbReference type="InterPro" id="IPR001261">
    <property type="entry name" value="ArgE/DapE_CS"/>
</dbReference>
<keyword evidence="6" id="KW-1185">Reference proteome</keyword>
<dbReference type="PANTHER" id="PTHR32494">
    <property type="entry name" value="ALLANTOATE DEIMINASE-RELATED"/>
    <property type="match status" value="1"/>
</dbReference>
<sequence>MKVNAQRFLDSFKALQALFPEDGGDEGYNRPAFSAKEQQAHAWVSTQLQQSGVVVTHDPIRNTFGRYGQHGGPAIGFGSHLDTVNHGGLYDGAYGTLAALEVIRSAAEQALPLQRDLLFTNFVGEEVNPLGGTFGSRALTGQVPVTDNDYFTAAQIQAAQLAPQTYRNFLELHIEQSSALEQQQVTIGIPTAIAGIVRYEYQFSGAALHAGATPMAYRDDALVKASRFIQAVSQQARASSEQLVATVGQLSVQPNQPTVIPGQVTLILEVRAVDMQVAYQFQHQLDQWLKAAQIDYHVRKIVDKVSAQLDPQVQQVIQAAAEQRHDRYTKLFSGANHDVNAMSKIAAAGLIFVPSHLGISHNPQEFTTAADLVAGLQVLADSVYALATE</sequence>
<feature type="binding site" evidence="3">
    <location>
        <position position="91"/>
    </location>
    <ligand>
        <name>Zn(2+)</name>
        <dbReference type="ChEBI" id="CHEBI:29105"/>
        <label>1</label>
    </ligand>
</feature>
<dbReference type="SUPFAM" id="SSF55031">
    <property type="entry name" value="Bacterial exopeptidase dimerisation domain"/>
    <property type="match status" value="1"/>
</dbReference>
<dbReference type="RefSeq" id="WP_057904215.1">
    <property type="nucleotide sequence ID" value="NZ_AZDA01000041.1"/>
</dbReference>
<comment type="similarity">
    <text evidence="1">Belongs to the peptidase M20 family.</text>
</comment>
<feature type="binding site" evidence="3">
    <location>
        <position position="361"/>
    </location>
    <ligand>
        <name>Zn(2+)</name>
        <dbReference type="ChEBI" id="CHEBI:29105"/>
        <label>2</label>
    </ligand>
</feature>
<dbReference type="PIRSF" id="PIRSF001235">
    <property type="entry name" value="Amidase_carbamoylase"/>
    <property type="match status" value="1"/>
</dbReference>
<dbReference type="GO" id="GO:0046872">
    <property type="term" value="F:metal ion binding"/>
    <property type="evidence" value="ECO:0007669"/>
    <property type="project" value="UniProtKB-KW"/>
</dbReference>
<dbReference type="InterPro" id="IPR010158">
    <property type="entry name" value="Amidase_Cbmase"/>
</dbReference>
<dbReference type="InterPro" id="IPR011650">
    <property type="entry name" value="Peptidase_M20_dimer"/>
</dbReference>
<evidence type="ECO:0000256" key="2">
    <source>
        <dbReference type="ARBA" id="ARBA00022801"/>
    </source>
</evidence>
<dbReference type="Gene3D" id="3.40.630.10">
    <property type="entry name" value="Zn peptidases"/>
    <property type="match status" value="1"/>
</dbReference>
<dbReference type="EMBL" id="AZDA01000041">
    <property type="protein sequence ID" value="KRK39642.1"/>
    <property type="molecule type" value="Genomic_DNA"/>
</dbReference>
<accession>A0A0R1H7Y5</accession>
<feature type="binding site" evidence="3">
    <location>
        <position position="173"/>
    </location>
    <ligand>
        <name>Zn(2+)</name>
        <dbReference type="ChEBI" id="CHEBI:29105"/>
        <label>1</label>
    </ligand>
</feature>
<dbReference type="AlphaFoldDB" id="A0A0R1H7Y5"/>
<dbReference type="Pfam" id="PF07687">
    <property type="entry name" value="M20_dimer"/>
    <property type="match status" value="1"/>
</dbReference>
<name>A0A0R1H7Y5_9LACO</name>
<evidence type="ECO:0000256" key="1">
    <source>
        <dbReference type="ARBA" id="ARBA00006153"/>
    </source>
</evidence>
<feature type="domain" description="Peptidase M20 dimerisation" evidence="4">
    <location>
        <begin position="193"/>
        <end position="296"/>
    </location>
</feature>
<organism evidence="5 6">
    <name type="scientific">Loigolactobacillus bifermentans DSM 20003</name>
    <dbReference type="NCBI Taxonomy" id="1423726"/>
    <lineage>
        <taxon>Bacteria</taxon>
        <taxon>Bacillati</taxon>
        <taxon>Bacillota</taxon>
        <taxon>Bacilli</taxon>
        <taxon>Lactobacillales</taxon>
        <taxon>Lactobacillaceae</taxon>
        <taxon>Loigolactobacillus</taxon>
    </lineage>
</organism>
<evidence type="ECO:0000256" key="3">
    <source>
        <dbReference type="PIRSR" id="PIRSR001235-1"/>
    </source>
</evidence>
<proteinExistence type="inferred from homology"/>
<keyword evidence="2 5" id="KW-0378">Hydrolase</keyword>
<gene>
    <name evidence="5" type="ORF">FC07_GL002383</name>
</gene>
<comment type="caution">
    <text evidence="5">The sequence shown here is derived from an EMBL/GenBank/DDBJ whole genome shotgun (WGS) entry which is preliminary data.</text>
</comment>
<feature type="binding site" evidence="3">
    <location>
        <position position="126"/>
    </location>
    <ligand>
        <name>Zn(2+)</name>
        <dbReference type="ChEBI" id="CHEBI:29105"/>
        <label>2</label>
    </ligand>
</feature>
<dbReference type="PATRIC" id="fig|1423726.3.peg.2474"/>
<dbReference type="InterPro" id="IPR036264">
    <property type="entry name" value="Bact_exopeptidase_dim_dom"/>
</dbReference>
<dbReference type="InterPro" id="IPR002933">
    <property type="entry name" value="Peptidase_M20"/>
</dbReference>
<dbReference type="PROSITE" id="PS00758">
    <property type="entry name" value="ARGE_DAPE_CPG2_1"/>
    <property type="match status" value="1"/>
</dbReference>
<comment type="cofactor">
    <cofactor evidence="3">
        <name>Zn(2+)</name>
        <dbReference type="ChEBI" id="CHEBI:29105"/>
    </cofactor>
    <text evidence="3">Binds 2 Zn(2+) ions per subunit.</text>
</comment>
<feature type="binding site" evidence="3">
    <location>
        <position position="80"/>
    </location>
    <ligand>
        <name>Zn(2+)</name>
        <dbReference type="ChEBI" id="CHEBI:29105"/>
        <label>1</label>
    </ligand>
</feature>
<keyword evidence="3" id="KW-0862">Zinc</keyword>
<dbReference type="STRING" id="1423726.FC07_GL002383"/>
<evidence type="ECO:0000313" key="5">
    <source>
        <dbReference type="EMBL" id="KRK39642.1"/>
    </source>
</evidence>
<evidence type="ECO:0000259" key="4">
    <source>
        <dbReference type="Pfam" id="PF07687"/>
    </source>
</evidence>
<keyword evidence="3" id="KW-0479">Metal-binding</keyword>
<dbReference type="Pfam" id="PF01546">
    <property type="entry name" value="Peptidase_M20"/>
    <property type="match status" value="1"/>
</dbReference>